<feature type="domain" description="Potassium channel" evidence="10">
    <location>
        <begin position="107"/>
        <end position="164"/>
    </location>
</feature>
<dbReference type="AlphaFoldDB" id="A0A9W9YT58"/>
<feature type="transmembrane region" description="Helical" evidence="9">
    <location>
        <begin position="222"/>
        <end position="240"/>
    </location>
</feature>
<evidence type="ECO:0000256" key="6">
    <source>
        <dbReference type="ARBA" id="ARBA00023136"/>
    </source>
</evidence>
<dbReference type="OrthoDB" id="297496at2759"/>
<evidence type="ECO:0000256" key="8">
    <source>
        <dbReference type="RuleBase" id="RU003857"/>
    </source>
</evidence>
<dbReference type="SUPFAM" id="SSF81324">
    <property type="entry name" value="Voltage-gated potassium channels"/>
    <property type="match status" value="2"/>
</dbReference>
<gene>
    <name evidence="11" type="primary">KCNK15</name>
    <name evidence="11" type="ORF">OS493_002561</name>
</gene>
<keyword evidence="2 8" id="KW-0813">Transport</keyword>
<dbReference type="GO" id="GO:0022841">
    <property type="term" value="F:potassium ion leak channel activity"/>
    <property type="evidence" value="ECO:0007669"/>
    <property type="project" value="TreeGrafter"/>
</dbReference>
<dbReference type="PRINTS" id="PR01333">
    <property type="entry name" value="2POREKCHANEL"/>
</dbReference>
<dbReference type="PANTHER" id="PTHR11003">
    <property type="entry name" value="POTASSIUM CHANNEL, SUBFAMILY K"/>
    <property type="match status" value="1"/>
</dbReference>
<organism evidence="11 12">
    <name type="scientific">Desmophyllum pertusum</name>
    <dbReference type="NCBI Taxonomy" id="174260"/>
    <lineage>
        <taxon>Eukaryota</taxon>
        <taxon>Metazoa</taxon>
        <taxon>Cnidaria</taxon>
        <taxon>Anthozoa</taxon>
        <taxon>Hexacorallia</taxon>
        <taxon>Scleractinia</taxon>
        <taxon>Caryophylliina</taxon>
        <taxon>Caryophylliidae</taxon>
        <taxon>Desmophyllum</taxon>
    </lineage>
</organism>
<dbReference type="PANTHER" id="PTHR11003:SF345">
    <property type="entry name" value="TWIK FAMILY OF POTASSIUM CHANNELS PROTEIN 18"/>
    <property type="match status" value="1"/>
</dbReference>
<keyword evidence="4 9" id="KW-1133">Transmembrane helix</keyword>
<proteinExistence type="inferred from homology"/>
<evidence type="ECO:0000313" key="12">
    <source>
        <dbReference type="Proteomes" id="UP001163046"/>
    </source>
</evidence>
<name>A0A9W9YT58_9CNID</name>
<keyword evidence="3 8" id="KW-0812">Transmembrane</keyword>
<dbReference type="GO" id="GO:0015271">
    <property type="term" value="F:outward rectifier potassium channel activity"/>
    <property type="evidence" value="ECO:0007669"/>
    <property type="project" value="TreeGrafter"/>
</dbReference>
<dbReference type="Proteomes" id="UP001163046">
    <property type="component" value="Unassembled WGS sequence"/>
</dbReference>
<comment type="subcellular location">
    <subcellularLocation>
        <location evidence="1">Membrane</location>
        <topology evidence="1">Multi-pass membrane protein</topology>
    </subcellularLocation>
</comment>
<evidence type="ECO:0000256" key="2">
    <source>
        <dbReference type="ARBA" id="ARBA00022448"/>
    </source>
</evidence>
<dbReference type="EMBL" id="MU827302">
    <property type="protein sequence ID" value="KAJ7365840.1"/>
    <property type="molecule type" value="Genomic_DNA"/>
</dbReference>
<feature type="transmembrane region" description="Helical" evidence="9">
    <location>
        <begin position="107"/>
        <end position="127"/>
    </location>
</feature>
<dbReference type="GO" id="GO:0030322">
    <property type="term" value="P:stabilization of membrane potential"/>
    <property type="evidence" value="ECO:0007669"/>
    <property type="project" value="TreeGrafter"/>
</dbReference>
<reference evidence="11" key="1">
    <citation type="submission" date="2023-01" db="EMBL/GenBank/DDBJ databases">
        <title>Genome assembly of the deep-sea coral Lophelia pertusa.</title>
        <authorList>
            <person name="Herrera S."/>
            <person name="Cordes E."/>
        </authorList>
    </citation>
    <scope>NUCLEOTIDE SEQUENCE</scope>
    <source>
        <strain evidence="11">USNM1676648</strain>
        <tissue evidence="11">Polyp</tissue>
    </source>
</reference>
<evidence type="ECO:0000256" key="3">
    <source>
        <dbReference type="ARBA" id="ARBA00022692"/>
    </source>
</evidence>
<feature type="domain" description="Potassium channel" evidence="10">
    <location>
        <begin position="199"/>
        <end position="272"/>
    </location>
</feature>
<comment type="similarity">
    <text evidence="8">Belongs to the two pore domain potassium channel (TC 1.A.1.8) family.</text>
</comment>
<comment type="caution">
    <text evidence="11">The sequence shown here is derived from an EMBL/GenBank/DDBJ whole genome shotgun (WGS) entry which is preliminary data.</text>
</comment>
<dbReference type="Gene3D" id="1.10.287.70">
    <property type="match status" value="1"/>
</dbReference>
<evidence type="ECO:0000256" key="1">
    <source>
        <dbReference type="ARBA" id="ARBA00004141"/>
    </source>
</evidence>
<feature type="transmembrane region" description="Helical" evidence="9">
    <location>
        <begin position="139"/>
        <end position="160"/>
    </location>
</feature>
<protein>
    <submittedName>
        <fullName evidence="11">Stabilization of membrane putative</fullName>
    </submittedName>
</protein>
<evidence type="ECO:0000256" key="4">
    <source>
        <dbReference type="ARBA" id="ARBA00022989"/>
    </source>
</evidence>
<evidence type="ECO:0000256" key="7">
    <source>
        <dbReference type="ARBA" id="ARBA00023303"/>
    </source>
</evidence>
<dbReference type="InterPro" id="IPR013099">
    <property type="entry name" value="K_chnl_dom"/>
</dbReference>
<dbReference type="Pfam" id="PF07885">
    <property type="entry name" value="Ion_trans_2"/>
    <property type="match status" value="2"/>
</dbReference>
<dbReference type="InterPro" id="IPR003280">
    <property type="entry name" value="2pore_dom_K_chnl"/>
</dbReference>
<keyword evidence="6 9" id="KW-0472">Membrane</keyword>
<sequence length="330" mass="37814">MSTMLCALGKALEEVNHLPKVEPSTRIETDGIYTDIKANKCLELVDIEQENELKIYKATLEIGNEIEEKSLIRATREKLNQKYNISDEDWNKLERIMKQRYSLDSNTMWSFGNAFIFAGSVVTTVGYGNIVPRTANGRLFCIFYALVGIPLTCLALKTIGEKLRDVITSLIQNIKKHFDRSNTENVRKGIVFGINIFLWIITLLLLSILAHWRRGWTMLESFYFCFITFSTIGFGDFVAFDKTEANTVADYFIVFLGVVLGFAVTSTVLFSFSSVMEDKSQQTRLVEAFHEFKKRLTVSKRIAVAETLNTQEKEQCEELYEKETTTEEKK</sequence>
<evidence type="ECO:0000256" key="5">
    <source>
        <dbReference type="ARBA" id="ARBA00023065"/>
    </source>
</evidence>
<feature type="transmembrane region" description="Helical" evidence="9">
    <location>
        <begin position="190"/>
        <end position="210"/>
    </location>
</feature>
<accession>A0A9W9YT58</accession>
<keyword evidence="5 8" id="KW-0406">Ion transport</keyword>
<keyword evidence="12" id="KW-1185">Reference proteome</keyword>
<feature type="transmembrane region" description="Helical" evidence="9">
    <location>
        <begin position="252"/>
        <end position="272"/>
    </location>
</feature>
<keyword evidence="7 8" id="KW-0407">Ion channel</keyword>
<evidence type="ECO:0000313" key="11">
    <source>
        <dbReference type="EMBL" id="KAJ7365840.1"/>
    </source>
</evidence>
<evidence type="ECO:0000256" key="9">
    <source>
        <dbReference type="SAM" id="Phobius"/>
    </source>
</evidence>
<dbReference type="GO" id="GO:0005886">
    <property type="term" value="C:plasma membrane"/>
    <property type="evidence" value="ECO:0007669"/>
    <property type="project" value="TreeGrafter"/>
</dbReference>
<evidence type="ECO:0000259" key="10">
    <source>
        <dbReference type="Pfam" id="PF07885"/>
    </source>
</evidence>